<dbReference type="InterPro" id="IPR009320">
    <property type="entry name" value="Antitoxin_CbeA"/>
</dbReference>
<dbReference type="EMBL" id="CP016043">
    <property type="protein sequence ID" value="AOV98215.1"/>
    <property type="molecule type" value="Genomic_DNA"/>
</dbReference>
<dbReference type="Gene3D" id="3.30.450.20">
    <property type="entry name" value="PAS domain"/>
    <property type="match status" value="1"/>
</dbReference>
<dbReference type="Proteomes" id="UP000175893">
    <property type="component" value="Chromosome"/>
</dbReference>
<reference evidence="1 2" key="1">
    <citation type="submission" date="2016-06" db="EMBL/GenBank/DDBJ databases">
        <title>Complete genome sequence of Edwardsiella hoshinae ATCC 35051.</title>
        <authorList>
            <person name="Reichley S.R."/>
            <person name="Waldbieser G.C."/>
            <person name="Lawrence M.L."/>
            <person name="Griffin M.J."/>
        </authorList>
    </citation>
    <scope>NUCLEOTIDE SEQUENCE [LARGE SCALE GENOMIC DNA]</scope>
    <source>
        <strain evidence="1 2">ATCC 35051</strain>
    </source>
</reference>
<accession>A0ABM6EMQ2</accession>
<dbReference type="Pfam" id="PF06154">
    <property type="entry name" value="CbeA_antitoxin"/>
    <property type="match status" value="1"/>
</dbReference>
<gene>
    <name evidence="1" type="ORF">A9798_15505</name>
</gene>
<proteinExistence type="predicted"/>
<dbReference type="RefSeq" id="WP_070245422.1">
    <property type="nucleotide sequence ID" value="NZ_CP016043.1"/>
</dbReference>
<keyword evidence="2" id="KW-1185">Reference proteome</keyword>
<organism evidence="1 2">
    <name type="scientific">Edwardsiella hoshinae</name>
    <dbReference type="NCBI Taxonomy" id="93378"/>
    <lineage>
        <taxon>Bacteria</taxon>
        <taxon>Pseudomonadati</taxon>
        <taxon>Pseudomonadota</taxon>
        <taxon>Gammaproteobacteria</taxon>
        <taxon>Enterobacterales</taxon>
        <taxon>Hafniaceae</taxon>
        <taxon>Edwardsiella</taxon>
    </lineage>
</organism>
<sequence length="111" mass="12450">MTHDDTPYWGLRCDMTPCFSARLVHAGNRLHYLADRATLTGTFTETQRCSLNRAFPGLLKQLEQLLTRGELNPLRAHRITLYHAGITCQADTLGSCGYLYIVMYPNATTTG</sequence>
<dbReference type="SUPFAM" id="SSF143737">
    <property type="entry name" value="YeeU-like"/>
    <property type="match status" value="1"/>
</dbReference>
<protein>
    <submittedName>
        <fullName evidence="1">Antitoxin</fullName>
    </submittedName>
</protein>
<name>A0ABM6EMQ2_9GAMM</name>
<evidence type="ECO:0000313" key="1">
    <source>
        <dbReference type="EMBL" id="AOV98215.1"/>
    </source>
</evidence>
<dbReference type="InterPro" id="IPR038025">
    <property type="entry name" value="CbeA_sf"/>
</dbReference>
<evidence type="ECO:0000313" key="2">
    <source>
        <dbReference type="Proteomes" id="UP000175893"/>
    </source>
</evidence>